<dbReference type="InterPro" id="IPR036942">
    <property type="entry name" value="Beta-barrel_TonB_sf"/>
</dbReference>
<dbReference type="InterPro" id="IPR000531">
    <property type="entry name" value="Beta-barrel_TonB"/>
</dbReference>
<dbReference type="Pfam" id="PF00593">
    <property type="entry name" value="TonB_dep_Rec_b-barrel"/>
    <property type="match status" value="1"/>
</dbReference>
<dbReference type="RefSeq" id="WP_345368713.1">
    <property type="nucleotide sequence ID" value="NZ_BAABJX010000007.1"/>
</dbReference>
<feature type="domain" description="TonB-dependent receptor plug" evidence="14">
    <location>
        <begin position="121"/>
        <end position="220"/>
    </location>
</feature>
<comment type="caution">
    <text evidence="15">The sequence shown here is derived from an EMBL/GenBank/DDBJ whole genome shotgun (WGS) entry which is preliminary data.</text>
</comment>
<dbReference type="InterPro" id="IPR008969">
    <property type="entry name" value="CarboxyPept-like_regulatory"/>
</dbReference>
<dbReference type="PANTHER" id="PTHR30069:SF29">
    <property type="entry name" value="HEMOGLOBIN AND HEMOGLOBIN-HAPTOGLOBIN-BINDING PROTEIN 1-RELATED"/>
    <property type="match status" value="1"/>
</dbReference>
<evidence type="ECO:0000256" key="8">
    <source>
        <dbReference type="ARBA" id="ARBA00023170"/>
    </source>
</evidence>
<feature type="signal peptide" evidence="12">
    <location>
        <begin position="1"/>
        <end position="19"/>
    </location>
</feature>
<proteinExistence type="inferred from homology"/>
<evidence type="ECO:0000313" key="16">
    <source>
        <dbReference type="Proteomes" id="UP001500298"/>
    </source>
</evidence>
<dbReference type="Gene3D" id="2.170.130.10">
    <property type="entry name" value="TonB-dependent receptor, plug domain"/>
    <property type="match status" value="1"/>
</dbReference>
<evidence type="ECO:0000313" key="15">
    <source>
        <dbReference type="EMBL" id="GAA4822575.1"/>
    </source>
</evidence>
<dbReference type="PANTHER" id="PTHR30069">
    <property type="entry name" value="TONB-DEPENDENT OUTER MEMBRANE RECEPTOR"/>
    <property type="match status" value="1"/>
</dbReference>
<evidence type="ECO:0000256" key="6">
    <source>
        <dbReference type="ARBA" id="ARBA00023077"/>
    </source>
</evidence>
<evidence type="ECO:0000256" key="7">
    <source>
        <dbReference type="ARBA" id="ARBA00023136"/>
    </source>
</evidence>
<dbReference type="Pfam" id="PF13715">
    <property type="entry name" value="CarbopepD_reg_2"/>
    <property type="match status" value="1"/>
</dbReference>
<evidence type="ECO:0000256" key="5">
    <source>
        <dbReference type="ARBA" id="ARBA00022729"/>
    </source>
</evidence>
<dbReference type="Gene3D" id="2.40.170.20">
    <property type="entry name" value="TonB-dependent receptor, beta-barrel domain"/>
    <property type="match status" value="1"/>
</dbReference>
<evidence type="ECO:0000259" key="13">
    <source>
        <dbReference type="Pfam" id="PF00593"/>
    </source>
</evidence>
<evidence type="ECO:0000256" key="3">
    <source>
        <dbReference type="ARBA" id="ARBA00022452"/>
    </source>
</evidence>
<reference evidence="16" key="1">
    <citation type="journal article" date="2019" name="Int. J. Syst. Evol. Microbiol.">
        <title>The Global Catalogue of Microorganisms (GCM) 10K type strain sequencing project: providing services to taxonomists for standard genome sequencing and annotation.</title>
        <authorList>
            <consortium name="The Broad Institute Genomics Platform"/>
            <consortium name="The Broad Institute Genome Sequencing Center for Infectious Disease"/>
            <person name="Wu L."/>
            <person name="Ma J."/>
        </authorList>
    </citation>
    <scope>NUCLEOTIDE SEQUENCE [LARGE SCALE GENOMIC DNA]</scope>
    <source>
        <strain evidence="16">JCM 18326</strain>
    </source>
</reference>
<dbReference type="Pfam" id="PF07715">
    <property type="entry name" value="Plug"/>
    <property type="match status" value="1"/>
</dbReference>
<evidence type="ECO:0000256" key="2">
    <source>
        <dbReference type="ARBA" id="ARBA00022448"/>
    </source>
</evidence>
<dbReference type="InterPro" id="IPR039426">
    <property type="entry name" value="TonB-dep_rcpt-like"/>
</dbReference>
<protein>
    <submittedName>
        <fullName evidence="15">TonB-dependent receptor</fullName>
    </submittedName>
</protein>
<dbReference type="Gene3D" id="2.60.40.1120">
    <property type="entry name" value="Carboxypeptidase-like, regulatory domain"/>
    <property type="match status" value="1"/>
</dbReference>
<keyword evidence="2 10" id="KW-0813">Transport</keyword>
<keyword evidence="6 11" id="KW-0798">TonB box</keyword>
<evidence type="ECO:0000256" key="9">
    <source>
        <dbReference type="ARBA" id="ARBA00023237"/>
    </source>
</evidence>
<keyword evidence="7 10" id="KW-0472">Membrane</keyword>
<accession>A0ABP9CZ25</accession>
<dbReference type="EMBL" id="BAABJX010000007">
    <property type="protein sequence ID" value="GAA4822575.1"/>
    <property type="molecule type" value="Genomic_DNA"/>
</dbReference>
<keyword evidence="16" id="KW-1185">Reference proteome</keyword>
<evidence type="ECO:0000256" key="4">
    <source>
        <dbReference type="ARBA" id="ARBA00022692"/>
    </source>
</evidence>
<gene>
    <name evidence="15" type="ORF">GCM10023331_03650</name>
</gene>
<evidence type="ECO:0000259" key="14">
    <source>
        <dbReference type="Pfam" id="PF07715"/>
    </source>
</evidence>
<comment type="subcellular location">
    <subcellularLocation>
        <location evidence="1 10">Cell outer membrane</location>
        <topology evidence="1 10">Multi-pass membrane protein</topology>
    </subcellularLocation>
</comment>
<dbReference type="InterPro" id="IPR012910">
    <property type="entry name" value="Plug_dom"/>
</dbReference>
<evidence type="ECO:0000256" key="1">
    <source>
        <dbReference type="ARBA" id="ARBA00004571"/>
    </source>
</evidence>
<keyword evidence="9 10" id="KW-0998">Cell outer membrane</keyword>
<comment type="similarity">
    <text evidence="10 11">Belongs to the TonB-dependent receptor family.</text>
</comment>
<keyword evidence="8 15" id="KW-0675">Receptor</keyword>
<dbReference type="InterPro" id="IPR037066">
    <property type="entry name" value="Plug_dom_sf"/>
</dbReference>
<keyword evidence="4 10" id="KW-0812">Transmembrane</keyword>
<name>A0ABP9CZ25_9BACT</name>
<sequence>MKRYILLSIFLLLSSSIYAAKITGIVKDGGQKPLPGASVLVPALNMGTVSDVDGNFTLTGLPKGKHLLRVSFIGYTPVEKEVYIEGNTTKAISFVLNEDISQLSTVVINGDSEATARSQQPIQIASLDLAKVKAESTNVVGVLNRTSGVKVRQAGGLGSNATIQLNGLTGRAVRIYYDGIPLELLAGGIQLNNLPVNMIERVDVYKGVMPVEVGTDALAGGINIVSKRGQSSFLDASYEVGSFNTHIGTLNTTKSFDNGFYVGVSGFANYSDNNYKMRVNNLIPETLKVEEIEVRRFHNAHQSAMLNLKAGVQGKKWAEVLEVATSVSQRYDEIQHGVRVRTRPAGEATYEVESFVQNLLYEGRFFDERLKVNYFGNVSKTYSFVNDSTNNLYDWYGNINEEFTLNKGSEILANPSRRKGNNTATAHRLSASYSPWEGHTFNVSNFYAYQHIVGEDPLARKITEDNIDPNTLPSQLSKNILGVSYTSKWLGDALDATLFAKFYSFTNQAVQYDVRGGSKIPDYVVTDDELGYGLGLKYTFSPKFFVRGSFEKAIRIPDSFEVFGDFITIGPNYTLRPEISNNINLGTYYKYGWLSADFNVFLRLQEDLIRLEAGRNENDPSTYINQAAVVSKGMELGLKARPIEGLELGANLTYQEVLVGGESNVTNTNGVGNRIPNIPSFMYNLSAKYQKETPWNKGHRFSVYSYYHFVDEFSLILEGKNINPENLIPTQHQCDAGISYSFVDQGLTTSIQVNNIMDRTLYDNYRVPKPGRHLRLKISYNL</sequence>
<evidence type="ECO:0000256" key="12">
    <source>
        <dbReference type="SAM" id="SignalP"/>
    </source>
</evidence>
<evidence type="ECO:0000256" key="10">
    <source>
        <dbReference type="PROSITE-ProRule" id="PRU01360"/>
    </source>
</evidence>
<keyword evidence="5 12" id="KW-0732">Signal</keyword>
<evidence type="ECO:0000256" key="11">
    <source>
        <dbReference type="RuleBase" id="RU003357"/>
    </source>
</evidence>
<dbReference type="Proteomes" id="UP001500298">
    <property type="component" value="Unassembled WGS sequence"/>
</dbReference>
<feature type="domain" description="TonB-dependent receptor-like beta-barrel" evidence="13">
    <location>
        <begin position="354"/>
        <end position="756"/>
    </location>
</feature>
<feature type="chain" id="PRO_5046101620" evidence="12">
    <location>
        <begin position="20"/>
        <end position="782"/>
    </location>
</feature>
<keyword evidence="3 10" id="KW-1134">Transmembrane beta strand</keyword>
<dbReference type="PROSITE" id="PS52016">
    <property type="entry name" value="TONB_DEPENDENT_REC_3"/>
    <property type="match status" value="1"/>
</dbReference>
<dbReference type="SUPFAM" id="SSF49464">
    <property type="entry name" value="Carboxypeptidase regulatory domain-like"/>
    <property type="match status" value="1"/>
</dbReference>
<organism evidence="15 16">
    <name type="scientific">Algivirga pacifica</name>
    <dbReference type="NCBI Taxonomy" id="1162670"/>
    <lineage>
        <taxon>Bacteria</taxon>
        <taxon>Pseudomonadati</taxon>
        <taxon>Bacteroidota</taxon>
        <taxon>Cytophagia</taxon>
        <taxon>Cytophagales</taxon>
        <taxon>Flammeovirgaceae</taxon>
        <taxon>Algivirga</taxon>
    </lineage>
</organism>
<dbReference type="SUPFAM" id="SSF56935">
    <property type="entry name" value="Porins"/>
    <property type="match status" value="1"/>
</dbReference>